<dbReference type="EMBL" id="BSPL01000028">
    <property type="protein sequence ID" value="GLS73587.1"/>
    <property type="molecule type" value="Genomic_DNA"/>
</dbReference>
<name>A0AA37WVW6_9HYPH</name>
<reference evidence="2" key="1">
    <citation type="journal article" date="2019" name="Int. J. Syst. Evol. Microbiol.">
        <title>The Global Catalogue of Microorganisms (GCM) 10K type strain sequencing project: providing services to taxonomists for standard genome sequencing and annotation.</title>
        <authorList>
            <consortium name="The Broad Institute Genomics Platform"/>
            <consortium name="The Broad Institute Genome Sequencing Center for Infectious Disease"/>
            <person name="Wu L."/>
            <person name="Ma J."/>
        </authorList>
    </citation>
    <scope>NUCLEOTIDE SEQUENCE [LARGE SCALE GENOMIC DNA]</scope>
    <source>
        <strain evidence="2">NBRC 103632</strain>
    </source>
</reference>
<dbReference type="Gene3D" id="1.20.1220.20">
    <property type="entry name" value="Uncharcterised protein PF01724"/>
    <property type="match status" value="1"/>
</dbReference>
<dbReference type="InterPro" id="IPR002636">
    <property type="entry name" value="DUF29"/>
</dbReference>
<accession>A0AA37WVW6</accession>
<dbReference type="Proteomes" id="UP001157440">
    <property type="component" value="Unassembled WGS sequence"/>
</dbReference>
<dbReference type="AlphaFoldDB" id="A0AA37WVW6"/>
<protein>
    <recommendedName>
        <fullName evidence="3">DUF29 domain-containing protein</fullName>
    </recommendedName>
</protein>
<comment type="caution">
    <text evidence="1">The sequence shown here is derived from an EMBL/GenBank/DDBJ whole genome shotgun (WGS) entry which is preliminary data.</text>
</comment>
<dbReference type="Pfam" id="PF01724">
    <property type="entry name" value="DUF29"/>
    <property type="match status" value="1"/>
</dbReference>
<sequence length="165" mass="18391">MEAPTREASMTALKTRPAPAGTAYADDFYTWTQEQSARLRSGDLTGLDRENLAEEIESLGKSQFASLVSALRIVLLHMLKFDFQPEMQSRSWAISIATHRVHIAEELSESPGLKGRLAEAVAKAYRVARLEAAKETGLVVKRFPETCPYTYQDIIDRSFAIDPEA</sequence>
<evidence type="ECO:0000313" key="1">
    <source>
        <dbReference type="EMBL" id="GLS73587.1"/>
    </source>
</evidence>
<gene>
    <name evidence="1" type="ORF">GCM10007890_56020</name>
</gene>
<dbReference type="PANTHER" id="PTHR34235">
    <property type="entry name" value="SLR1203 PROTEIN-RELATED"/>
    <property type="match status" value="1"/>
</dbReference>
<evidence type="ECO:0000313" key="2">
    <source>
        <dbReference type="Proteomes" id="UP001157440"/>
    </source>
</evidence>
<proteinExistence type="predicted"/>
<organism evidence="1 2">
    <name type="scientific">Methylobacterium tardum</name>
    <dbReference type="NCBI Taxonomy" id="374432"/>
    <lineage>
        <taxon>Bacteria</taxon>
        <taxon>Pseudomonadati</taxon>
        <taxon>Pseudomonadota</taxon>
        <taxon>Alphaproteobacteria</taxon>
        <taxon>Hyphomicrobiales</taxon>
        <taxon>Methylobacteriaceae</taxon>
        <taxon>Methylobacterium</taxon>
    </lineage>
</organism>
<keyword evidence="2" id="KW-1185">Reference proteome</keyword>
<evidence type="ECO:0008006" key="3">
    <source>
        <dbReference type="Google" id="ProtNLM"/>
    </source>
</evidence>